<keyword evidence="3" id="KW-1185">Reference proteome</keyword>
<dbReference type="RefSeq" id="WP_260594502.1">
    <property type="nucleotide sequence ID" value="NZ_CP104003.1"/>
</dbReference>
<dbReference type="SUPFAM" id="SSF51735">
    <property type="entry name" value="NAD(P)-binding Rossmann-fold domains"/>
    <property type="match status" value="1"/>
</dbReference>
<dbReference type="Gene3D" id="3.90.25.10">
    <property type="entry name" value="UDP-galactose 4-epimerase, domain 1"/>
    <property type="match status" value="1"/>
</dbReference>
<gene>
    <name evidence="2" type="ORF">N0B31_03740</name>
</gene>
<dbReference type="KEGG" id="ssai:N0B31_03740"/>
<feature type="domain" description="NAD-dependent epimerase/dehydratase" evidence="1">
    <location>
        <begin position="11"/>
        <end position="239"/>
    </location>
</feature>
<reference evidence="2" key="1">
    <citation type="submission" date="2022-09" db="EMBL/GenBank/DDBJ databases">
        <title>Diverse halophilic archaea isolated from saline environments.</title>
        <authorList>
            <person name="Cui H.-L."/>
        </authorList>
    </citation>
    <scope>NUCLEOTIDE SEQUENCE</scope>
    <source>
        <strain evidence="2">ZS-35-S2</strain>
    </source>
</reference>
<dbReference type="GeneID" id="74941504"/>
<dbReference type="PRINTS" id="PR01713">
    <property type="entry name" value="NUCEPIMERASE"/>
</dbReference>
<dbReference type="InterPro" id="IPR050177">
    <property type="entry name" value="Lipid_A_modif_metabolic_enz"/>
</dbReference>
<dbReference type="EMBL" id="CP104003">
    <property type="protein sequence ID" value="UWM55402.1"/>
    <property type="molecule type" value="Genomic_DNA"/>
</dbReference>
<evidence type="ECO:0000313" key="3">
    <source>
        <dbReference type="Proteomes" id="UP001057580"/>
    </source>
</evidence>
<dbReference type="InterPro" id="IPR001509">
    <property type="entry name" value="Epimerase_deHydtase"/>
</dbReference>
<protein>
    <submittedName>
        <fullName evidence="2">NAD-dependent epimerase/dehydratase family protein</fullName>
    </submittedName>
</protein>
<dbReference type="InterPro" id="IPR036291">
    <property type="entry name" value="NAD(P)-bd_dom_sf"/>
</dbReference>
<evidence type="ECO:0000313" key="2">
    <source>
        <dbReference type="EMBL" id="UWM55402.1"/>
    </source>
</evidence>
<dbReference type="PANTHER" id="PTHR43245:SF13">
    <property type="entry name" value="UDP-D-APIOSE_UDP-D-XYLOSE SYNTHASE 2"/>
    <property type="match status" value="1"/>
</dbReference>
<dbReference type="PANTHER" id="PTHR43245">
    <property type="entry name" value="BIFUNCTIONAL POLYMYXIN RESISTANCE PROTEIN ARNA"/>
    <property type="match status" value="1"/>
</dbReference>
<sequence length="307" mass="32089">MGQPTLSGRNVLVTGGAGFIGSHLVRALVPENEVRVLDDCSTGDPSRLPDRVTFVEGDVRDSAALARAGEGVDLIYHLAANVSVERSVREPVWSNSVNVGGTLAVLEFAREQGARVVFASSAAVYGDPAALPVAEADPMDPLSPYGIEKSAGDGYVRRYADLYDVDGVVLRFFNVFGPGQSSEYAGVITAFVENAAAGQPLTVHGDGQQTRDFVHVDDVVRACLLAATTDHVGEAFNVGSGRAVSVNELAETVLEAAGSSAGVVHTDPRPGDIDHSRADIAKARDLLGYEPTVALADGIRPLLGVPQ</sequence>
<dbReference type="Pfam" id="PF01370">
    <property type="entry name" value="Epimerase"/>
    <property type="match status" value="1"/>
</dbReference>
<proteinExistence type="predicted"/>
<organism evidence="2 3">
    <name type="scientific">Salinirubellus salinus</name>
    <dbReference type="NCBI Taxonomy" id="1364945"/>
    <lineage>
        <taxon>Archaea</taxon>
        <taxon>Methanobacteriati</taxon>
        <taxon>Methanobacteriota</taxon>
        <taxon>Stenosarchaea group</taxon>
        <taxon>Halobacteria</taxon>
        <taxon>Halobacteriales</taxon>
        <taxon>Natronomonadaceae</taxon>
        <taxon>Salinirubellus</taxon>
    </lineage>
</organism>
<name>A0A9E7R4H6_9EURY</name>
<evidence type="ECO:0000259" key="1">
    <source>
        <dbReference type="Pfam" id="PF01370"/>
    </source>
</evidence>
<dbReference type="AlphaFoldDB" id="A0A9E7R4H6"/>
<dbReference type="Proteomes" id="UP001057580">
    <property type="component" value="Chromosome"/>
</dbReference>
<dbReference type="Gene3D" id="3.40.50.720">
    <property type="entry name" value="NAD(P)-binding Rossmann-like Domain"/>
    <property type="match status" value="1"/>
</dbReference>
<accession>A0A9E7R4H6</accession>